<accession>A0A401Q4P4</accession>
<name>A0A401Q4P4_SCYTO</name>
<dbReference type="AlphaFoldDB" id="A0A401Q4P4"/>
<proteinExistence type="predicted"/>
<reference evidence="2 3" key="1">
    <citation type="journal article" date="2018" name="Nat. Ecol. Evol.">
        <title>Shark genomes provide insights into elasmobranch evolution and the origin of vertebrates.</title>
        <authorList>
            <person name="Hara Y"/>
            <person name="Yamaguchi K"/>
            <person name="Onimaru K"/>
            <person name="Kadota M"/>
            <person name="Koyanagi M"/>
            <person name="Keeley SD"/>
            <person name="Tatsumi K"/>
            <person name="Tanaka K"/>
            <person name="Motone F"/>
            <person name="Kageyama Y"/>
            <person name="Nozu R"/>
            <person name="Adachi N"/>
            <person name="Nishimura O"/>
            <person name="Nakagawa R"/>
            <person name="Tanegashima C"/>
            <person name="Kiyatake I"/>
            <person name="Matsumoto R"/>
            <person name="Murakumo K"/>
            <person name="Nishida K"/>
            <person name="Terakita A"/>
            <person name="Kuratani S"/>
            <person name="Sato K"/>
            <person name="Hyodo S Kuraku.S."/>
        </authorList>
    </citation>
    <scope>NUCLEOTIDE SEQUENCE [LARGE SCALE GENOMIC DNA]</scope>
</reference>
<gene>
    <name evidence="2" type="ORF">scyTo_0017149</name>
</gene>
<protein>
    <submittedName>
        <fullName evidence="2">Uncharacterized protein</fullName>
    </submittedName>
</protein>
<organism evidence="2 3">
    <name type="scientific">Scyliorhinus torazame</name>
    <name type="common">Cloudy catshark</name>
    <name type="synonym">Catulus torazame</name>
    <dbReference type="NCBI Taxonomy" id="75743"/>
    <lineage>
        <taxon>Eukaryota</taxon>
        <taxon>Metazoa</taxon>
        <taxon>Chordata</taxon>
        <taxon>Craniata</taxon>
        <taxon>Vertebrata</taxon>
        <taxon>Chondrichthyes</taxon>
        <taxon>Elasmobranchii</taxon>
        <taxon>Galeomorphii</taxon>
        <taxon>Galeoidea</taxon>
        <taxon>Carcharhiniformes</taxon>
        <taxon>Scyliorhinidae</taxon>
        <taxon>Scyliorhinus</taxon>
    </lineage>
</organism>
<keyword evidence="3" id="KW-1185">Reference proteome</keyword>
<feature type="region of interest" description="Disordered" evidence="1">
    <location>
        <begin position="69"/>
        <end position="92"/>
    </location>
</feature>
<dbReference type="EMBL" id="BFAA01010904">
    <property type="protein sequence ID" value="GCB80337.1"/>
    <property type="molecule type" value="Genomic_DNA"/>
</dbReference>
<feature type="compositionally biased region" description="Basic residues" evidence="1">
    <location>
        <begin position="82"/>
        <end position="92"/>
    </location>
</feature>
<sequence length="92" mass="10304">MFVGSLRLTGQQSHVFLDFTSPVSPSLLVKYGYLAVIHKALIQFEVSVTKHRWISSVNIGAWIVTLAETSRPSMDRGSSRIKAPHLKKKPQQ</sequence>
<evidence type="ECO:0000313" key="3">
    <source>
        <dbReference type="Proteomes" id="UP000288216"/>
    </source>
</evidence>
<dbReference type="Proteomes" id="UP000288216">
    <property type="component" value="Unassembled WGS sequence"/>
</dbReference>
<evidence type="ECO:0000313" key="2">
    <source>
        <dbReference type="EMBL" id="GCB80337.1"/>
    </source>
</evidence>
<comment type="caution">
    <text evidence="2">The sequence shown here is derived from an EMBL/GenBank/DDBJ whole genome shotgun (WGS) entry which is preliminary data.</text>
</comment>
<evidence type="ECO:0000256" key="1">
    <source>
        <dbReference type="SAM" id="MobiDB-lite"/>
    </source>
</evidence>